<gene>
    <name evidence="1" type="ORF">AVEN_59979_1</name>
</gene>
<organism evidence="1 2">
    <name type="scientific">Araneus ventricosus</name>
    <name type="common">Orbweaver spider</name>
    <name type="synonym">Epeira ventricosa</name>
    <dbReference type="NCBI Taxonomy" id="182803"/>
    <lineage>
        <taxon>Eukaryota</taxon>
        <taxon>Metazoa</taxon>
        <taxon>Ecdysozoa</taxon>
        <taxon>Arthropoda</taxon>
        <taxon>Chelicerata</taxon>
        <taxon>Arachnida</taxon>
        <taxon>Araneae</taxon>
        <taxon>Araneomorphae</taxon>
        <taxon>Entelegynae</taxon>
        <taxon>Araneoidea</taxon>
        <taxon>Araneidae</taxon>
        <taxon>Araneus</taxon>
    </lineage>
</organism>
<dbReference type="Proteomes" id="UP000499080">
    <property type="component" value="Unassembled WGS sequence"/>
</dbReference>
<dbReference type="AlphaFoldDB" id="A0A4Y2T9K8"/>
<dbReference type="EMBL" id="BGPR01026245">
    <property type="protein sequence ID" value="GBN95795.1"/>
    <property type="molecule type" value="Genomic_DNA"/>
</dbReference>
<accession>A0A4Y2T9K8</accession>
<keyword evidence="2" id="KW-1185">Reference proteome</keyword>
<name>A0A4Y2T9K8_ARAVE</name>
<evidence type="ECO:0000313" key="1">
    <source>
        <dbReference type="EMBL" id="GBN95795.1"/>
    </source>
</evidence>
<evidence type="ECO:0000313" key="2">
    <source>
        <dbReference type="Proteomes" id="UP000499080"/>
    </source>
</evidence>
<sequence>MSKSEANYSKHLQIQTAIQYVFRIKRNWVSLFILETNQRLFGILASGAVIRHNSSRHADLLLRHLRPCSGFLGSISGGTKELCGLDLQWRSGLGPGAFRLQAELHYSAARISNYK</sequence>
<reference evidence="1 2" key="1">
    <citation type="journal article" date="2019" name="Sci. Rep.">
        <title>Orb-weaving spider Araneus ventricosus genome elucidates the spidroin gene catalogue.</title>
        <authorList>
            <person name="Kono N."/>
            <person name="Nakamura H."/>
            <person name="Ohtoshi R."/>
            <person name="Moran D.A.P."/>
            <person name="Shinohara A."/>
            <person name="Yoshida Y."/>
            <person name="Fujiwara M."/>
            <person name="Mori M."/>
            <person name="Tomita M."/>
            <person name="Arakawa K."/>
        </authorList>
    </citation>
    <scope>NUCLEOTIDE SEQUENCE [LARGE SCALE GENOMIC DNA]</scope>
</reference>
<comment type="caution">
    <text evidence="1">The sequence shown here is derived from an EMBL/GenBank/DDBJ whole genome shotgun (WGS) entry which is preliminary data.</text>
</comment>
<protein>
    <submittedName>
        <fullName evidence="1">Uncharacterized protein</fullName>
    </submittedName>
</protein>
<proteinExistence type="predicted"/>